<proteinExistence type="predicted"/>
<dbReference type="EMBL" id="CAADRA010005162">
    <property type="protein sequence ID" value="VFT86313.1"/>
    <property type="molecule type" value="Genomic_DNA"/>
</dbReference>
<dbReference type="Proteomes" id="UP000332933">
    <property type="component" value="Unassembled WGS sequence"/>
</dbReference>
<keyword evidence="5" id="KW-1185">Reference proteome</keyword>
<evidence type="ECO:0000313" key="3">
    <source>
        <dbReference type="EMBL" id="KAF0700047.1"/>
    </source>
</evidence>
<feature type="region of interest" description="Disordered" evidence="1">
    <location>
        <begin position="1"/>
        <end position="85"/>
    </location>
</feature>
<dbReference type="InterPro" id="IPR002048">
    <property type="entry name" value="EF_hand_dom"/>
</dbReference>
<feature type="domain" description="EF-hand" evidence="2">
    <location>
        <begin position="253"/>
        <end position="288"/>
    </location>
</feature>
<sequence length="691" mass="75724">MLQQLSFSTRGEAGAARQTLQETLPSHRNPAPQAIQFTVPWETSAPSLSSRTGSRIPPRPKSKNASKAPPPPALPRKRVTRPGWNHDVKQQGYFDQALVKTKLFNAPKKLRDALEAPPKPKLAAAQAAYTPSKRATSTQKKPPPANKLSVSVPRVRSKPPVITTSARPSVVSKPTAITRTEPIAKTLPSVSPHLHDSAPLPSVNGTPHRVGTSSSPSSPVRKSNNQEDKDDHVIFPSFPPPPLALHDDLPPPRNRQLIESTFRVIDTKRKGQLHAREIHQGLQLLGITSTMRQIADYLYLVNDGRGDTIGLSEWSTLVQTLQSSAWAASSPPPTSVGSYSPQGMIAMSHMMAPSPTTMMAEPQFADDPMNLIHERTTVATQSSPLHALYEEAVVQEQQPFHETWFIDQIERRINDMFGRAEAAAALRWNNHHVDGEPQEVLRRAAHVVHGLKSSLYPLVHQAEETLKAIQARHASNLSVFLSPREMAMIASQSEDLCDLLLDDLLTDTATTLGEIERRTTVQQIQEADILQWTRLLEMIETIEVEEAAMAKYVWLVGQPSLSPQRSPSHCIVSLGTIVAVDGANDFDDDSCCVQEAPRGANAATKASQPLSHAMTWTTANVAKMANRLDDDRQAFLRTRRIAEASLVDTGLTQSVVIELLEGMVLDDVLDDVSMELDVCFGTLGTKIAATV</sequence>
<evidence type="ECO:0000313" key="4">
    <source>
        <dbReference type="EMBL" id="VFT86313.1"/>
    </source>
</evidence>
<reference evidence="4 5" key="1">
    <citation type="submission" date="2019-03" db="EMBL/GenBank/DDBJ databases">
        <authorList>
            <person name="Gaulin E."/>
            <person name="Dumas B."/>
        </authorList>
    </citation>
    <scope>NUCLEOTIDE SEQUENCE [LARGE SCALE GENOMIC DNA]</scope>
    <source>
        <strain evidence="4">CBS 568.67</strain>
    </source>
</reference>
<protein>
    <submittedName>
        <fullName evidence="4">Aste57867_9433 protein</fullName>
    </submittedName>
</protein>
<evidence type="ECO:0000313" key="5">
    <source>
        <dbReference type="Proteomes" id="UP000332933"/>
    </source>
</evidence>
<dbReference type="SUPFAM" id="SSF47473">
    <property type="entry name" value="EF-hand"/>
    <property type="match status" value="1"/>
</dbReference>
<dbReference type="InterPro" id="IPR011992">
    <property type="entry name" value="EF-hand-dom_pair"/>
</dbReference>
<organism evidence="4 5">
    <name type="scientific">Aphanomyces stellatus</name>
    <dbReference type="NCBI Taxonomy" id="120398"/>
    <lineage>
        <taxon>Eukaryota</taxon>
        <taxon>Sar</taxon>
        <taxon>Stramenopiles</taxon>
        <taxon>Oomycota</taxon>
        <taxon>Saprolegniomycetes</taxon>
        <taxon>Saprolegniales</taxon>
        <taxon>Verrucalvaceae</taxon>
        <taxon>Aphanomyces</taxon>
    </lineage>
</organism>
<feature type="region of interest" description="Disordered" evidence="1">
    <location>
        <begin position="111"/>
        <end position="254"/>
    </location>
</feature>
<name>A0A485KN78_9STRA</name>
<dbReference type="EMBL" id="VJMH01005141">
    <property type="protein sequence ID" value="KAF0700047.1"/>
    <property type="molecule type" value="Genomic_DNA"/>
</dbReference>
<dbReference type="GO" id="GO:0005509">
    <property type="term" value="F:calcium ion binding"/>
    <property type="evidence" value="ECO:0007669"/>
    <property type="project" value="InterPro"/>
</dbReference>
<dbReference type="AlphaFoldDB" id="A0A485KN78"/>
<accession>A0A485KN78</accession>
<gene>
    <name evidence="4" type="primary">Aste57867_9433</name>
    <name evidence="3" type="ORF">As57867_009397</name>
    <name evidence="4" type="ORF">ASTE57867_9433</name>
</gene>
<feature type="compositionally biased region" description="Low complexity" evidence="1">
    <location>
        <begin position="149"/>
        <end position="161"/>
    </location>
</feature>
<feature type="compositionally biased region" description="Basic and acidic residues" evidence="1">
    <location>
        <begin position="224"/>
        <end position="233"/>
    </location>
</feature>
<evidence type="ECO:0000259" key="2">
    <source>
        <dbReference type="PROSITE" id="PS50222"/>
    </source>
</evidence>
<evidence type="ECO:0000256" key="1">
    <source>
        <dbReference type="SAM" id="MobiDB-lite"/>
    </source>
</evidence>
<reference evidence="3" key="2">
    <citation type="submission" date="2019-06" db="EMBL/GenBank/DDBJ databases">
        <title>Genomics analysis of Aphanomyces spp. identifies a new class of oomycete effector associated with host adaptation.</title>
        <authorList>
            <person name="Gaulin E."/>
        </authorList>
    </citation>
    <scope>NUCLEOTIDE SEQUENCE</scope>
    <source>
        <strain evidence="3">CBS 578.67</strain>
    </source>
</reference>
<dbReference type="PROSITE" id="PS50222">
    <property type="entry name" value="EF_HAND_2"/>
    <property type="match status" value="1"/>
</dbReference>
<feature type="compositionally biased region" description="Polar residues" evidence="1">
    <location>
        <begin position="44"/>
        <end position="53"/>
    </location>
</feature>
<dbReference type="OrthoDB" id="74075at2759"/>